<reference evidence="4" key="2">
    <citation type="submission" date="2013-07" db="EMBL/GenBank/DDBJ databases">
        <authorList>
            <consortium name="The Broad Institute Genome Sequencing Platform"/>
            <person name="Cuomo C."/>
            <person name="Litvintseva A."/>
            <person name="Chen Y."/>
            <person name="Heitman J."/>
            <person name="Sun S."/>
            <person name="Springer D."/>
            <person name="Dromer F."/>
            <person name="Young S.K."/>
            <person name="Zeng Q."/>
            <person name="Gargeya S."/>
            <person name="Fitzgerald M."/>
            <person name="Abouelleil A."/>
            <person name="Alvarado L."/>
            <person name="Berlin A.M."/>
            <person name="Chapman S.B."/>
            <person name="Dewar J."/>
            <person name="Goldberg J."/>
            <person name="Griggs A."/>
            <person name="Gujja S."/>
            <person name="Hansen M."/>
            <person name="Howarth C."/>
            <person name="Imamovic A."/>
            <person name="Larimer J."/>
            <person name="McCowan C."/>
            <person name="Murphy C."/>
            <person name="Pearson M."/>
            <person name="Priest M."/>
            <person name="Roberts A."/>
            <person name="Saif S."/>
            <person name="Shea T."/>
            <person name="Sykes S."/>
            <person name="Wortman J."/>
            <person name="Nusbaum C."/>
            <person name="Birren B."/>
        </authorList>
    </citation>
    <scope>NUCLEOTIDE SEQUENCE</scope>
    <source>
        <strain evidence="4">CBS 10117</strain>
    </source>
</reference>
<dbReference type="Proteomes" id="UP000078595">
    <property type="component" value="Chromosome 2"/>
</dbReference>
<dbReference type="GO" id="GO:0008270">
    <property type="term" value="F:zinc ion binding"/>
    <property type="evidence" value="ECO:0007669"/>
    <property type="project" value="InterPro"/>
</dbReference>
<accession>A0A1A6AC22</accession>
<dbReference type="EMBL" id="CP144531">
    <property type="protein sequence ID" value="WWC59485.1"/>
    <property type="molecule type" value="Genomic_DNA"/>
</dbReference>
<feature type="region of interest" description="Disordered" evidence="1">
    <location>
        <begin position="129"/>
        <end position="157"/>
    </location>
</feature>
<reference evidence="3" key="1">
    <citation type="submission" date="2013-07" db="EMBL/GenBank/DDBJ databases">
        <title>The Genome Sequence of Cryptococcus dejecticola CBS10117.</title>
        <authorList>
            <consortium name="The Broad Institute Genome Sequencing Platform"/>
            <person name="Cuomo C."/>
            <person name="Litvintseva A."/>
            <person name="Chen Y."/>
            <person name="Heitman J."/>
            <person name="Sun S."/>
            <person name="Springer D."/>
            <person name="Dromer F."/>
            <person name="Young S.K."/>
            <person name="Zeng Q."/>
            <person name="Gargeya S."/>
            <person name="Fitzgerald M."/>
            <person name="Abouelleil A."/>
            <person name="Alvarado L."/>
            <person name="Berlin A.M."/>
            <person name="Chapman S.B."/>
            <person name="Dewar J."/>
            <person name="Goldberg J."/>
            <person name="Griggs A."/>
            <person name="Gujja S."/>
            <person name="Hansen M."/>
            <person name="Howarth C."/>
            <person name="Imamovic A."/>
            <person name="Larimer J."/>
            <person name="McCowan C."/>
            <person name="Murphy C."/>
            <person name="Pearson M."/>
            <person name="Priest M."/>
            <person name="Roberts A."/>
            <person name="Saif S."/>
            <person name="Shea T."/>
            <person name="Sykes S."/>
            <person name="Wortman J."/>
            <person name="Nusbaum C."/>
            <person name="Birren B."/>
        </authorList>
    </citation>
    <scope>NUCLEOTIDE SEQUENCE [LARGE SCALE GENOMIC DNA]</scope>
    <source>
        <strain evidence="3">CBS 10117</strain>
    </source>
</reference>
<dbReference type="KEGG" id="kdj:28965519"/>
<feature type="compositionally biased region" description="Basic residues" evidence="1">
    <location>
        <begin position="134"/>
        <end position="143"/>
    </location>
</feature>
<sequence>MPSLPVKGKRKAFLDEQGSDKKEYLRQKKRTKTGIACDACQRRKSRCELVDQQGCHRCRVLGTTCSLTPENNDVPFHQQTFTNQITRASPPSTPLSRADGTLLERLDHRTARIESLIAQLSQSQCQAQSQSHSHLARGIHRNTFRSQQSYSDQEERERLPNNLHHEYNLNGTSQILGGLQLARRQNLIDPISAGMSCEEELRHNWKDFQATIDAIIPTDDLFQTTTTLSNPLLRCAILHFDPSFCDHKQLDSIIHLNLSLIPSCKPSSDLALALTVLSLSPCPRHRIPASEDLYHASIRALDIARSAGLDEDIDRFSQIQPTDLCKDWNRDLVRRVALYFTVVHRAAIHQFYNSPSCFVSANVSNPSLSDLLTHDQAYDLGPTFQHLLFQHELLAQISLVSAAMRKLRTARIFDPVDAIRLAEAVERMSSSLTAWRDRVRFTSLTSCHYLIILSFQMEMSACLRASSEISSVPFPLDFPDRSPSIPRIGRLLICAAYNLITFILDDDNRDLGHTQIGMLPSWTYTLCFLPYAALRSIKQLNGSQLPPDLNEDKLESYRNHLLASHPTAFHILEGIDKMHTDPGWGEHASSARNTDSLEPGSGIYDLFSGGTNVNGNEFDWWSLFDWPLLCGDDLSWAQNENTSDNNGDQPVQHIA</sequence>
<evidence type="ECO:0000259" key="2">
    <source>
        <dbReference type="PROSITE" id="PS50048"/>
    </source>
</evidence>
<evidence type="ECO:0000256" key="1">
    <source>
        <dbReference type="SAM" id="MobiDB-lite"/>
    </source>
</evidence>
<dbReference type="OrthoDB" id="2595934at2759"/>
<dbReference type="InterPro" id="IPR001138">
    <property type="entry name" value="Zn2Cys6_DnaBD"/>
</dbReference>
<reference evidence="4" key="3">
    <citation type="submission" date="2024-02" db="EMBL/GenBank/DDBJ databases">
        <title>Comparative genomics of Cryptococcus and Kwoniella reveals pathogenesis evolution and contrasting modes of karyotype evolution via chromosome fusion or intercentromeric recombination.</title>
        <authorList>
            <person name="Coelho M.A."/>
            <person name="David-Palma M."/>
            <person name="Shea T."/>
            <person name="Bowers K."/>
            <person name="McGinley-Smith S."/>
            <person name="Mohammad A.W."/>
            <person name="Gnirke A."/>
            <person name="Yurkov A.M."/>
            <person name="Nowrousian M."/>
            <person name="Sun S."/>
            <person name="Cuomo C.A."/>
            <person name="Heitman J."/>
        </authorList>
    </citation>
    <scope>NUCLEOTIDE SEQUENCE</scope>
    <source>
        <strain evidence="4">CBS 10117</strain>
    </source>
</reference>
<proteinExistence type="predicted"/>
<name>A0A1A6AC22_9TREE</name>
<dbReference type="VEuPathDB" id="FungiDB:I303_01820"/>
<evidence type="ECO:0000313" key="4">
    <source>
        <dbReference type="EMBL" id="WWC59485.1"/>
    </source>
</evidence>
<protein>
    <recommendedName>
        <fullName evidence="2">Zn(2)-C6 fungal-type domain-containing protein</fullName>
    </recommendedName>
</protein>
<dbReference type="EMBL" id="KI894028">
    <property type="protein sequence ID" value="OBR87612.1"/>
    <property type="molecule type" value="Genomic_DNA"/>
</dbReference>
<dbReference type="InterPro" id="IPR036864">
    <property type="entry name" value="Zn2-C6_fun-type_DNA-bd_sf"/>
</dbReference>
<dbReference type="Gene3D" id="4.10.240.10">
    <property type="entry name" value="Zn(2)-C6 fungal-type DNA-binding domain"/>
    <property type="match status" value="1"/>
</dbReference>
<evidence type="ECO:0000313" key="3">
    <source>
        <dbReference type="EMBL" id="OBR87612.1"/>
    </source>
</evidence>
<dbReference type="SUPFAM" id="SSF57701">
    <property type="entry name" value="Zn2/Cys6 DNA-binding domain"/>
    <property type="match status" value="1"/>
</dbReference>
<dbReference type="GO" id="GO:0000981">
    <property type="term" value="F:DNA-binding transcription factor activity, RNA polymerase II-specific"/>
    <property type="evidence" value="ECO:0007669"/>
    <property type="project" value="InterPro"/>
</dbReference>
<feature type="domain" description="Zn(2)-C6 fungal-type" evidence="2">
    <location>
        <begin position="36"/>
        <end position="67"/>
    </location>
</feature>
<keyword evidence="5" id="KW-1185">Reference proteome</keyword>
<dbReference type="RefSeq" id="XP_018265454.1">
    <property type="nucleotide sequence ID" value="XM_018405173.1"/>
</dbReference>
<gene>
    <name evidence="3" type="ORF">I303_01820</name>
    <name evidence="4" type="ORF">I303_102041</name>
</gene>
<dbReference type="CDD" id="cd00067">
    <property type="entry name" value="GAL4"/>
    <property type="match status" value="1"/>
</dbReference>
<dbReference type="GeneID" id="28965519"/>
<dbReference type="PROSITE" id="PS50048">
    <property type="entry name" value="ZN2_CY6_FUNGAL_2"/>
    <property type="match status" value="1"/>
</dbReference>
<dbReference type="Pfam" id="PF00172">
    <property type="entry name" value="Zn_clus"/>
    <property type="match status" value="1"/>
</dbReference>
<dbReference type="AlphaFoldDB" id="A0A1A6AC22"/>
<evidence type="ECO:0000313" key="5">
    <source>
        <dbReference type="Proteomes" id="UP000078595"/>
    </source>
</evidence>
<organism evidence="3">
    <name type="scientific">Kwoniella dejecticola CBS 10117</name>
    <dbReference type="NCBI Taxonomy" id="1296121"/>
    <lineage>
        <taxon>Eukaryota</taxon>
        <taxon>Fungi</taxon>
        <taxon>Dikarya</taxon>
        <taxon>Basidiomycota</taxon>
        <taxon>Agaricomycotina</taxon>
        <taxon>Tremellomycetes</taxon>
        <taxon>Tremellales</taxon>
        <taxon>Cryptococcaceae</taxon>
        <taxon>Kwoniella</taxon>
    </lineage>
</organism>